<evidence type="ECO:0000256" key="6">
    <source>
        <dbReference type="SAM" id="SignalP"/>
    </source>
</evidence>
<dbReference type="Proteomes" id="UP000325780">
    <property type="component" value="Unassembled WGS sequence"/>
</dbReference>
<proteinExistence type="inferred from homology"/>
<dbReference type="InterPro" id="IPR050562">
    <property type="entry name" value="FAD_mOase_fung"/>
</dbReference>
<dbReference type="OrthoDB" id="10029326at2759"/>
<organism evidence="8 9">
    <name type="scientific">Aspergillus avenaceus</name>
    <dbReference type="NCBI Taxonomy" id="36643"/>
    <lineage>
        <taxon>Eukaryota</taxon>
        <taxon>Fungi</taxon>
        <taxon>Dikarya</taxon>
        <taxon>Ascomycota</taxon>
        <taxon>Pezizomycotina</taxon>
        <taxon>Eurotiomycetes</taxon>
        <taxon>Eurotiomycetidae</taxon>
        <taxon>Eurotiales</taxon>
        <taxon>Aspergillaceae</taxon>
        <taxon>Aspergillus</taxon>
        <taxon>Aspergillus subgen. Circumdati</taxon>
    </lineage>
</organism>
<comment type="similarity">
    <text evidence="1">Belongs to the paxM FAD-dependent monooxygenase family.</text>
</comment>
<name>A0A5N6U8H9_ASPAV</name>
<keyword evidence="2" id="KW-0285">Flavoprotein</keyword>
<accession>A0A5N6U8H9</accession>
<keyword evidence="4" id="KW-0560">Oxidoreductase</keyword>
<feature type="transmembrane region" description="Helical" evidence="5">
    <location>
        <begin position="436"/>
        <end position="457"/>
    </location>
</feature>
<dbReference type="GO" id="GO:0004497">
    <property type="term" value="F:monooxygenase activity"/>
    <property type="evidence" value="ECO:0007669"/>
    <property type="project" value="InterPro"/>
</dbReference>
<dbReference type="InterPro" id="IPR002938">
    <property type="entry name" value="FAD-bd"/>
</dbReference>
<dbReference type="PANTHER" id="PTHR47356">
    <property type="entry name" value="FAD-DEPENDENT MONOOXYGENASE ASQG-RELATED"/>
    <property type="match status" value="1"/>
</dbReference>
<protein>
    <recommendedName>
        <fullName evidence="7">FAD-binding domain-containing protein</fullName>
    </recommendedName>
</protein>
<keyword evidence="9" id="KW-1185">Reference proteome</keyword>
<keyword evidence="5" id="KW-1133">Transmembrane helix</keyword>
<evidence type="ECO:0000313" key="8">
    <source>
        <dbReference type="EMBL" id="KAE8154886.1"/>
    </source>
</evidence>
<evidence type="ECO:0000256" key="5">
    <source>
        <dbReference type="SAM" id="Phobius"/>
    </source>
</evidence>
<gene>
    <name evidence="8" type="ORF">BDV25DRAFT_170996</name>
</gene>
<feature type="domain" description="FAD-binding" evidence="7">
    <location>
        <begin position="7"/>
        <end position="342"/>
    </location>
</feature>
<dbReference type="SUPFAM" id="SSF51905">
    <property type="entry name" value="FAD/NAD(P)-binding domain"/>
    <property type="match status" value="1"/>
</dbReference>
<evidence type="ECO:0000256" key="4">
    <source>
        <dbReference type="ARBA" id="ARBA00023002"/>
    </source>
</evidence>
<dbReference type="GO" id="GO:0071949">
    <property type="term" value="F:FAD binding"/>
    <property type="evidence" value="ECO:0007669"/>
    <property type="project" value="InterPro"/>
</dbReference>
<dbReference type="PANTHER" id="PTHR47356:SF2">
    <property type="entry name" value="FAD-BINDING DOMAIN-CONTAINING PROTEIN-RELATED"/>
    <property type="match status" value="1"/>
</dbReference>
<keyword evidence="5" id="KW-0812">Transmembrane</keyword>
<reference evidence="8 9" key="1">
    <citation type="submission" date="2019-04" db="EMBL/GenBank/DDBJ databases">
        <title>Friends and foes A comparative genomics study of 23 Aspergillus species from section Flavi.</title>
        <authorList>
            <consortium name="DOE Joint Genome Institute"/>
            <person name="Kjaerbolling I."/>
            <person name="Vesth T."/>
            <person name="Frisvad J.C."/>
            <person name="Nybo J.L."/>
            <person name="Theobald S."/>
            <person name="Kildgaard S."/>
            <person name="Isbrandt T."/>
            <person name="Kuo A."/>
            <person name="Sato A."/>
            <person name="Lyhne E.K."/>
            <person name="Kogle M.E."/>
            <person name="Wiebenga A."/>
            <person name="Kun R.S."/>
            <person name="Lubbers R.J."/>
            <person name="Makela M.R."/>
            <person name="Barry K."/>
            <person name="Chovatia M."/>
            <person name="Clum A."/>
            <person name="Daum C."/>
            <person name="Haridas S."/>
            <person name="He G."/>
            <person name="LaButti K."/>
            <person name="Lipzen A."/>
            <person name="Mondo S."/>
            <person name="Riley R."/>
            <person name="Salamov A."/>
            <person name="Simmons B.A."/>
            <person name="Magnuson J.K."/>
            <person name="Henrissat B."/>
            <person name="Mortensen U.H."/>
            <person name="Larsen T.O."/>
            <person name="Devries R.P."/>
            <person name="Grigoriev I.V."/>
            <person name="Machida M."/>
            <person name="Baker S.E."/>
            <person name="Andersen M.R."/>
        </authorList>
    </citation>
    <scope>NUCLEOTIDE SEQUENCE [LARGE SCALE GENOMIC DNA]</scope>
    <source>
        <strain evidence="8 9">IBT 18842</strain>
    </source>
</reference>
<dbReference type="EMBL" id="ML742026">
    <property type="protein sequence ID" value="KAE8154886.1"/>
    <property type="molecule type" value="Genomic_DNA"/>
</dbReference>
<dbReference type="Gene3D" id="3.50.50.60">
    <property type="entry name" value="FAD/NAD(P)-binding domain"/>
    <property type="match status" value="1"/>
</dbReference>
<evidence type="ECO:0000256" key="3">
    <source>
        <dbReference type="ARBA" id="ARBA00022827"/>
    </source>
</evidence>
<dbReference type="PRINTS" id="PR00420">
    <property type="entry name" value="RNGMNOXGNASE"/>
</dbReference>
<sequence>MAPAPFKVIIVGGSIAGLTLAHCLEQAGIAYTVLEKHNIAPQLGASLSISPNGGRILDQLGLYDCIEPMAVAIKHVRFAFDDGFAFIERYPSTLRPRYGYPLLFLERQQLLGVLCDKLRDKSAVFAHKPVVSVRHTGEGVRVTTEDGSTYDGDIVVGADGVHSIVRSEMHNAASKLPSGPISKRKHDQMTSQFSCTFGISTDVKGATAGEVLWTSHDGHEVIAFPSHDGKVFWFLMVKLNTSHQHPNVPRYNHNNAIETCQAHVHLAVGNGLTFGDLWTRRWLFGMTALEEGVAQTWHFGRMVCIGDSIHKVTLEIGQGANLAIEDAAALANTIRELVKGNETPTPDELNSALKKFNDFRLPRVTSVCKFGSSVTRLTTGDHPVRALFARFALQYITKLCPVAGRRIFALADKIDYLPTPMRAGPEFAEALRPTRWLSPTLASAVVVSVLFFVFILAPSPRK</sequence>
<keyword evidence="6" id="KW-0732">Signal</keyword>
<evidence type="ECO:0000313" key="9">
    <source>
        <dbReference type="Proteomes" id="UP000325780"/>
    </source>
</evidence>
<evidence type="ECO:0000256" key="1">
    <source>
        <dbReference type="ARBA" id="ARBA00007992"/>
    </source>
</evidence>
<evidence type="ECO:0000256" key="2">
    <source>
        <dbReference type="ARBA" id="ARBA00022630"/>
    </source>
</evidence>
<dbReference type="AlphaFoldDB" id="A0A5N6U8H9"/>
<evidence type="ECO:0000259" key="7">
    <source>
        <dbReference type="Pfam" id="PF01494"/>
    </source>
</evidence>
<feature type="chain" id="PRO_5024995916" description="FAD-binding domain-containing protein" evidence="6">
    <location>
        <begin position="22"/>
        <end position="462"/>
    </location>
</feature>
<keyword evidence="5" id="KW-0472">Membrane</keyword>
<dbReference type="InterPro" id="IPR036188">
    <property type="entry name" value="FAD/NAD-bd_sf"/>
</dbReference>
<dbReference type="Pfam" id="PF01494">
    <property type="entry name" value="FAD_binding_3"/>
    <property type="match status" value="1"/>
</dbReference>
<keyword evidence="3" id="KW-0274">FAD</keyword>
<feature type="signal peptide" evidence="6">
    <location>
        <begin position="1"/>
        <end position="21"/>
    </location>
</feature>